<dbReference type="SUPFAM" id="SSF52540">
    <property type="entry name" value="P-loop containing nucleoside triphosphate hydrolases"/>
    <property type="match status" value="1"/>
</dbReference>
<name>A0ABS5APS2_9PSEU</name>
<dbReference type="InterPro" id="IPR011990">
    <property type="entry name" value="TPR-like_helical_dom_sf"/>
</dbReference>
<protein>
    <submittedName>
        <fullName evidence="2">Non-specific serine/threonine protein kinase</fullName>
        <ecNumber evidence="2">2.7.11.1</ecNumber>
    </submittedName>
</protein>
<evidence type="ECO:0000313" key="2">
    <source>
        <dbReference type="EMBL" id="MBP2478564.1"/>
    </source>
</evidence>
<dbReference type="Pfam" id="PF00931">
    <property type="entry name" value="NB-ARC"/>
    <property type="match status" value="1"/>
</dbReference>
<feature type="domain" description="HTH luxR-type" evidence="1">
    <location>
        <begin position="694"/>
        <end position="759"/>
    </location>
</feature>
<dbReference type="PANTHER" id="PTHR47691">
    <property type="entry name" value="REGULATOR-RELATED"/>
    <property type="match status" value="1"/>
</dbReference>
<comment type="caution">
    <text evidence="2">The sequence shown here is derived from an EMBL/GenBank/DDBJ whole genome shotgun (WGS) entry which is preliminary data.</text>
</comment>
<dbReference type="InterPro" id="IPR027417">
    <property type="entry name" value="P-loop_NTPase"/>
</dbReference>
<dbReference type="GO" id="GO:0004674">
    <property type="term" value="F:protein serine/threonine kinase activity"/>
    <property type="evidence" value="ECO:0007669"/>
    <property type="project" value="UniProtKB-KW"/>
</dbReference>
<organism evidence="2 3">
    <name type="scientific">Crossiella equi</name>
    <dbReference type="NCBI Taxonomy" id="130796"/>
    <lineage>
        <taxon>Bacteria</taxon>
        <taxon>Bacillati</taxon>
        <taxon>Actinomycetota</taxon>
        <taxon>Actinomycetes</taxon>
        <taxon>Pseudonocardiales</taxon>
        <taxon>Pseudonocardiaceae</taxon>
        <taxon>Crossiella</taxon>
    </lineage>
</organism>
<keyword evidence="2" id="KW-0418">Kinase</keyword>
<dbReference type="Pfam" id="PF00196">
    <property type="entry name" value="GerE"/>
    <property type="match status" value="1"/>
</dbReference>
<dbReference type="SUPFAM" id="SSF48452">
    <property type="entry name" value="TPR-like"/>
    <property type="match status" value="1"/>
</dbReference>
<dbReference type="EMBL" id="JAGIOO010000001">
    <property type="protein sequence ID" value="MBP2478564.1"/>
    <property type="molecule type" value="Genomic_DNA"/>
</dbReference>
<sequence length="760" mass="82846">MARLPAESTSFVGRAQELNDTRALLGAGRLVTLTGPGGVGKSRLAVRAAREMARGFADGVQFVDLSAVRRPELLLAAVNAALGLSDGSEEPLRQVVVYLRTANLLLVLDNVEHLAEAVGDLVGTVLSTSPGVRVLVTSRHTLGVFGEQLLPVAPLAVGHDEDWTAARGQPAVRLFADRALAVMPGFVLDRPTTEDVVRVCQTLDGIPLAIEAATVWLRTLPLNEILRRLDRTFQLLSRGNRGAPTRQQTLYATIDWSYALCSTEERLLWERLSVFPGDFDLAAVAALYEGEEIAQHELIDLLAHLVDKSVLTSEIGQSAARFRLLRTLRQFGQLKLNAAGESRRIRRRHAEHYLGLARTAAHDWLSGRRQVPVSTLLTREHDNLHTALTFSLDGENPAAGLELAASMTYYWLGCGVLGEATRWLHLALTANPAPSRHRAQALWAKAHVAVIMGRPEQARPLAQEAEDWARVNEDDEVLAHVLLIRGTDALQASEFERSGSLCDEAVARFELAGNATFLALSMALRSIVSTFRGEFQHAAAFTEQARRICAEHGEHWASSYVHYSAALTAWIQGDHTRARTELDAGLGVVRSLNDLLAAGMLLDLRAWLADSTGNPGLAAELLGISQTVWPAAGSVKAYQFTPWAVRHAACEQQLRAKLGDTAYENAFLRGTQAASRLADAVAHVLGEGAPRHEAQAEPAPLSRREQQVAELVAAGLSNRNIAERLNIAPRTAETHVNNVLNKLGFNSRARLAAWITEQRR</sequence>
<dbReference type="PRINTS" id="PR00038">
    <property type="entry name" value="HTHLUXR"/>
</dbReference>
<keyword evidence="2" id="KW-0808">Transferase</keyword>
<dbReference type="InterPro" id="IPR002182">
    <property type="entry name" value="NB-ARC"/>
</dbReference>
<keyword evidence="2" id="KW-0723">Serine/threonine-protein kinase</keyword>
<dbReference type="PRINTS" id="PR00364">
    <property type="entry name" value="DISEASERSIST"/>
</dbReference>
<reference evidence="2 3" key="1">
    <citation type="submission" date="2021-03" db="EMBL/GenBank/DDBJ databases">
        <title>Sequencing the genomes of 1000 actinobacteria strains.</title>
        <authorList>
            <person name="Klenk H.-P."/>
        </authorList>
    </citation>
    <scope>NUCLEOTIDE SEQUENCE [LARGE SCALE GENOMIC DNA]</scope>
    <source>
        <strain evidence="2 3">DSM 44580</strain>
    </source>
</reference>
<keyword evidence="3" id="KW-1185">Reference proteome</keyword>
<dbReference type="RefSeq" id="WP_209707580.1">
    <property type="nucleotide sequence ID" value="NZ_JAGIOO010000001.1"/>
</dbReference>
<dbReference type="EC" id="2.7.11.1" evidence="2"/>
<dbReference type="PROSITE" id="PS50043">
    <property type="entry name" value="HTH_LUXR_2"/>
    <property type="match status" value="1"/>
</dbReference>
<evidence type="ECO:0000259" key="1">
    <source>
        <dbReference type="PROSITE" id="PS50043"/>
    </source>
</evidence>
<proteinExistence type="predicted"/>
<dbReference type="InterPro" id="IPR036388">
    <property type="entry name" value="WH-like_DNA-bd_sf"/>
</dbReference>
<dbReference type="SMART" id="SM00421">
    <property type="entry name" value="HTH_LUXR"/>
    <property type="match status" value="1"/>
</dbReference>
<dbReference type="PANTHER" id="PTHR47691:SF3">
    <property type="entry name" value="HTH-TYPE TRANSCRIPTIONAL REGULATOR RV0890C-RELATED"/>
    <property type="match status" value="1"/>
</dbReference>
<dbReference type="Gene3D" id="1.25.40.10">
    <property type="entry name" value="Tetratricopeptide repeat domain"/>
    <property type="match status" value="1"/>
</dbReference>
<dbReference type="InterPro" id="IPR000792">
    <property type="entry name" value="Tscrpt_reg_LuxR_C"/>
</dbReference>
<dbReference type="Gene3D" id="1.10.10.10">
    <property type="entry name" value="Winged helix-like DNA-binding domain superfamily/Winged helix DNA-binding domain"/>
    <property type="match status" value="1"/>
</dbReference>
<dbReference type="CDD" id="cd06170">
    <property type="entry name" value="LuxR_C_like"/>
    <property type="match status" value="1"/>
</dbReference>
<gene>
    <name evidence="2" type="ORF">JOF53_007436</name>
</gene>
<dbReference type="InterPro" id="IPR016032">
    <property type="entry name" value="Sig_transdc_resp-reg_C-effctor"/>
</dbReference>
<evidence type="ECO:0000313" key="3">
    <source>
        <dbReference type="Proteomes" id="UP001519363"/>
    </source>
</evidence>
<dbReference type="Gene3D" id="3.40.50.300">
    <property type="entry name" value="P-loop containing nucleotide triphosphate hydrolases"/>
    <property type="match status" value="1"/>
</dbReference>
<dbReference type="SUPFAM" id="SSF46894">
    <property type="entry name" value="C-terminal effector domain of the bipartite response regulators"/>
    <property type="match status" value="1"/>
</dbReference>
<dbReference type="Proteomes" id="UP001519363">
    <property type="component" value="Unassembled WGS sequence"/>
</dbReference>
<accession>A0ABS5APS2</accession>